<dbReference type="OrthoDB" id="5470953at2"/>
<evidence type="ECO:0000313" key="2">
    <source>
        <dbReference type="EMBL" id="SFI46853.1"/>
    </source>
</evidence>
<organism evidence="2 3">
    <name type="scientific">Jannaschia pohangensis</name>
    <dbReference type="NCBI Taxonomy" id="390807"/>
    <lineage>
        <taxon>Bacteria</taxon>
        <taxon>Pseudomonadati</taxon>
        <taxon>Pseudomonadota</taxon>
        <taxon>Alphaproteobacteria</taxon>
        <taxon>Rhodobacterales</taxon>
        <taxon>Roseobacteraceae</taxon>
        <taxon>Jannaschia</taxon>
    </lineage>
</organism>
<dbReference type="Gene3D" id="1.10.238.10">
    <property type="entry name" value="EF-hand"/>
    <property type="match status" value="1"/>
</dbReference>
<dbReference type="RefSeq" id="WP_092777585.1">
    <property type="nucleotide sequence ID" value="NZ_FORA01000001.1"/>
</dbReference>
<sequence length="252" mass="27257">MTDAALPRPEAREKAAAASPLDAAPGMRRQRLRSNPVAVALLAALLAPALPALADEAPMPQAAPEQPSPPPGRAIFAIYPHTFDEKRLAIPLPGMIVDMIGKGYSQSALTDAMGALFDRHTDNRIQPYGDLSAETLEAHLKSSVARRRAALMAEVLDADTDWDGTVTRAELEASQRHRDAEDLLARFDDDHDDAITSAELRVGAGRLVDAVSTRALLTRMLAWDQNGDGRVSRGEALSLVFARFIQPPPYPR</sequence>
<evidence type="ECO:0000313" key="3">
    <source>
        <dbReference type="Proteomes" id="UP000199110"/>
    </source>
</evidence>
<evidence type="ECO:0000256" key="1">
    <source>
        <dbReference type="SAM" id="MobiDB-lite"/>
    </source>
</evidence>
<name>A0A1I3IGC9_9RHOB</name>
<dbReference type="STRING" id="390807.SAMN04488095_0952"/>
<protein>
    <submittedName>
        <fullName evidence="2">Ca2+-binding protein, EF-hand superfamily</fullName>
    </submittedName>
</protein>
<dbReference type="InterPro" id="IPR011992">
    <property type="entry name" value="EF-hand-dom_pair"/>
</dbReference>
<dbReference type="EMBL" id="FORA01000001">
    <property type="protein sequence ID" value="SFI46853.1"/>
    <property type="molecule type" value="Genomic_DNA"/>
</dbReference>
<proteinExistence type="predicted"/>
<dbReference type="SUPFAM" id="SSF47473">
    <property type="entry name" value="EF-hand"/>
    <property type="match status" value="1"/>
</dbReference>
<dbReference type="AlphaFoldDB" id="A0A1I3IGC9"/>
<accession>A0A1I3IGC9</accession>
<feature type="region of interest" description="Disordered" evidence="1">
    <location>
        <begin position="1"/>
        <end position="29"/>
    </location>
</feature>
<gene>
    <name evidence="2" type="ORF">SAMN04488095_0952</name>
</gene>
<dbReference type="PROSITE" id="PS00018">
    <property type="entry name" value="EF_HAND_1"/>
    <property type="match status" value="1"/>
</dbReference>
<dbReference type="Proteomes" id="UP000199110">
    <property type="component" value="Unassembled WGS sequence"/>
</dbReference>
<dbReference type="InterPro" id="IPR018247">
    <property type="entry name" value="EF_Hand_1_Ca_BS"/>
</dbReference>
<reference evidence="2 3" key="1">
    <citation type="submission" date="2016-10" db="EMBL/GenBank/DDBJ databases">
        <authorList>
            <person name="de Groot N.N."/>
        </authorList>
    </citation>
    <scope>NUCLEOTIDE SEQUENCE [LARGE SCALE GENOMIC DNA]</scope>
    <source>
        <strain evidence="2 3">DSM 19073</strain>
    </source>
</reference>
<keyword evidence="3" id="KW-1185">Reference proteome</keyword>